<dbReference type="PROSITE" id="PS50294">
    <property type="entry name" value="WD_REPEATS_REGION"/>
    <property type="match status" value="1"/>
</dbReference>
<dbReference type="PROSITE" id="PS50082">
    <property type="entry name" value="WD_REPEATS_2"/>
    <property type="match status" value="2"/>
</dbReference>
<dbReference type="GO" id="GO:0005829">
    <property type="term" value="C:cytosol"/>
    <property type="evidence" value="ECO:0007669"/>
    <property type="project" value="TreeGrafter"/>
</dbReference>
<dbReference type="SUPFAM" id="SSF50978">
    <property type="entry name" value="WD40 repeat-like"/>
    <property type="match status" value="1"/>
</dbReference>
<feature type="region of interest" description="Disordered" evidence="7">
    <location>
        <begin position="354"/>
        <end position="420"/>
    </location>
</feature>
<dbReference type="Pfam" id="PF00400">
    <property type="entry name" value="WD40"/>
    <property type="match status" value="2"/>
</dbReference>
<dbReference type="SMART" id="SM00320">
    <property type="entry name" value="WD40"/>
    <property type="match status" value="5"/>
</dbReference>
<dbReference type="InterPro" id="IPR019775">
    <property type="entry name" value="WD40_repeat_CS"/>
</dbReference>
<dbReference type="PANTHER" id="PTHR46200:SF1">
    <property type="entry name" value="GATOR COMPLEX PROTEIN WDR24"/>
    <property type="match status" value="1"/>
</dbReference>
<evidence type="ECO:0000256" key="1">
    <source>
        <dbReference type="ARBA" id="ARBA00022574"/>
    </source>
</evidence>
<keyword evidence="1 6" id="KW-0853">WD repeat</keyword>
<keyword evidence="4" id="KW-0863">Zinc-finger</keyword>
<dbReference type="InterPro" id="IPR001680">
    <property type="entry name" value="WD40_rpt"/>
</dbReference>
<dbReference type="InterPro" id="IPR037590">
    <property type="entry name" value="WDR24"/>
</dbReference>
<feature type="region of interest" description="Disordered" evidence="7">
    <location>
        <begin position="669"/>
        <end position="691"/>
    </location>
</feature>
<dbReference type="Proteomes" id="UP000311382">
    <property type="component" value="Unassembled WGS sequence"/>
</dbReference>
<feature type="compositionally biased region" description="Polar residues" evidence="7">
    <location>
        <begin position="920"/>
        <end position="932"/>
    </location>
</feature>
<evidence type="ECO:0000313" key="8">
    <source>
        <dbReference type="EMBL" id="TNY21664.1"/>
    </source>
</evidence>
<dbReference type="Gene3D" id="2.130.10.10">
    <property type="entry name" value="YVTN repeat-like/Quinoprotein amine dehydrogenase"/>
    <property type="match status" value="1"/>
</dbReference>
<feature type="compositionally biased region" description="Low complexity" evidence="7">
    <location>
        <begin position="1075"/>
        <end position="1095"/>
    </location>
</feature>
<feature type="region of interest" description="Disordered" evidence="7">
    <location>
        <begin position="1048"/>
        <end position="1209"/>
    </location>
</feature>
<feature type="region of interest" description="Disordered" evidence="7">
    <location>
        <begin position="1"/>
        <end position="164"/>
    </location>
</feature>
<dbReference type="STRING" id="5288.A0A5C5G016"/>
<proteinExistence type="predicted"/>
<dbReference type="PANTHER" id="PTHR46200">
    <property type="entry name" value="GATOR COMPLEX PROTEIN WDR24"/>
    <property type="match status" value="1"/>
</dbReference>
<feature type="compositionally biased region" description="Polar residues" evidence="7">
    <location>
        <begin position="237"/>
        <end position="253"/>
    </location>
</feature>
<evidence type="ECO:0000256" key="7">
    <source>
        <dbReference type="SAM" id="MobiDB-lite"/>
    </source>
</evidence>
<dbReference type="InterPro" id="IPR015943">
    <property type="entry name" value="WD40/YVTN_repeat-like_dom_sf"/>
</dbReference>
<feature type="compositionally biased region" description="Polar residues" evidence="7">
    <location>
        <begin position="965"/>
        <end position="988"/>
    </location>
</feature>
<feature type="repeat" description="WD" evidence="6">
    <location>
        <begin position="611"/>
        <end position="633"/>
    </location>
</feature>
<reference evidence="8 9" key="1">
    <citation type="submission" date="2019-03" db="EMBL/GenBank/DDBJ databases">
        <title>Rhodosporidium diobovatum UCD-FST 08-225 genome sequencing, assembly, and annotation.</title>
        <authorList>
            <person name="Fakankun I.U."/>
            <person name="Fristensky B."/>
            <person name="Levin D.B."/>
        </authorList>
    </citation>
    <scope>NUCLEOTIDE SEQUENCE [LARGE SCALE GENOMIC DNA]</scope>
    <source>
        <strain evidence="8 9">UCD-FST 08-225</strain>
    </source>
</reference>
<feature type="compositionally biased region" description="Low complexity" evidence="7">
    <location>
        <begin position="948"/>
        <end position="959"/>
    </location>
</feature>
<feature type="compositionally biased region" description="Basic and acidic residues" evidence="7">
    <location>
        <begin position="1141"/>
        <end position="1153"/>
    </location>
</feature>
<feature type="compositionally biased region" description="Basic and acidic residues" evidence="7">
    <location>
        <begin position="124"/>
        <end position="135"/>
    </location>
</feature>
<feature type="compositionally biased region" description="Low complexity" evidence="7">
    <location>
        <begin position="356"/>
        <end position="397"/>
    </location>
</feature>
<feature type="compositionally biased region" description="Gly residues" evidence="7">
    <location>
        <begin position="149"/>
        <end position="161"/>
    </location>
</feature>
<protein>
    <submittedName>
        <fullName evidence="8">Uncharacterized protein</fullName>
    </submittedName>
</protein>
<keyword evidence="3" id="KW-0677">Repeat</keyword>
<evidence type="ECO:0000256" key="4">
    <source>
        <dbReference type="ARBA" id="ARBA00022771"/>
    </source>
</evidence>
<organism evidence="8 9">
    <name type="scientific">Rhodotorula diobovata</name>
    <dbReference type="NCBI Taxonomy" id="5288"/>
    <lineage>
        <taxon>Eukaryota</taxon>
        <taxon>Fungi</taxon>
        <taxon>Dikarya</taxon>
        <taxon>Basidiomycota</taxon>
        <taxon>Pucciniomycotina</taxon>
        <taxon>Microbotryomycetes</taxon>
        <taxon>Sporidiobolales</taxon>
        <taxon>Sporidiobolaceae</taxon>
        <taxon>Rhodotorula</taxon>
    </lineage>
</organism>
<dbReference type="GO" id="GO:0061700">
    <property type="term" value="C:GATOR2 complex"/>
    <property type="evidence" value="ECO:0007669"/>
    <property type="project" value="TreeGrafter"/>
</dbReference>
<comment type="caution">
    <text evidence="8">The sequence shown here is derived from an EMBL/GenBank/DDBJ whole genome shotgun (WGS) entry which is preliminary data.</text>
</comment>
<dbReference type="GO" id="GO:0008270">
    <property type="term" value="F:zinc ion binding"/>
    <property type="evidence" value="ECO:0007669"/>
    <property type="project" value="UniProtKB-KW"/>
</dbReference>
<keyword evidence="9" id="KW-1185">Reference proteome</keyword>
<dbReference type="PROSITE" id="PS00678">
    <property type="entry name" value="WD_REPEATS_1"/>
    <property type="match status" value="1"/>
</dbReference>
<gene>
    <name evidence="8" type="ORF">DMC30DRAFT_394385</name>
</gene>
<dbReference type="OrthoDB" id="60955at2759"/>
<evidence type="ECO:0000313" key="9">
    <source>
        <dbReference type="Proteomes" id="UP000311382"/>
    </source>
</evidence>
<dbReference type="GO" id="GO:0016239">
    <property type="term" value="P:positive regulation of macroautophagy"/>
    <property type="evidence" value="ECO:0007669"/>
    <property type="project" value="TreeGrafter"/>
</dbReference>
<feature type="compositionally biased region" description="Basic and acidic residues" evidence="7">
    <location>
        <begin position="405"/>
        <end position="418"/>
    </location>
</feature>
<feature type="compositionally biased region" description="Low complexity" evidence="7">
    <location>
        <begin position="32"/>
        <end position="68"/>
    </location>
</feature>
<accession>A0A5C5G016</accession>
<feature type="compositionally biased region" description="Basic and acidic residues" evidence="7">
    <location>
        <begin position="1196"/>
        <end position="1209"/>
    </location>
</feature>
<feature type="compositionally biased region" description="Low complexity" evidence="7">
    <location>
        <begin position="254"/>
        <end position="263"/>
    </location>
</feature>
<dbReference type="EMBL" id="SOZI01000039">
    <property type="protein sequence ID" value="TNY21664.1"/>
    <property type="molecule type" value="Genomic_DNA"/>
</dbReference>
<feature type="region of interest" description="Disordered" evidence="7">
    <location>
        <begin position="890"/>
        <end position="1020"/>
    </location>
</feature>
<evidence type="ECO:0000256" key="2">
    <source>
        <dbReference type="ARBA" id="ARBA00022723"/>
    </source>
</evidence>
<feature type="repeat" description="WD" evidence="6">
    <location>
        <begin position="476"/>
        <end position="518"/>
    </location>
</feature>
<keyword evidence="2" id="KW-0479">Metal-binding</keyword>
<feature type="region of interest" description="Disordered" evidence="7">
    <location>
        <begin position="222"/>
        <end position="315"/>
    </location>
</feature>
<evidence type="ECO:0000256" key="3">
    <source>
        <dbReference type="ARBA" id="ARBA00022737"/>
    </source>
</evidence>
<feature type="compositionally biased region" description="Basic and acidic residues" evidence="7">
    <location>
        <begin position="1162"/>
        <end position="1171"/>
    </location>
</feature>
<evidence type="ECO:0000256" key="5">
    <source>
        <dbReference type="ARBA" id="ARBA00022833"/>
    </source>
</evidence>
<dbReference type="GO" id="GO:0005774">
    <property type="term" value="C:vacuolar membrane"/>
    <property type="evidence" value="ECO:0007669"/>
    <property type="project" value="TreeGrafter"/>
</dbReference>
<name>A0A5C5G016_9BASI</name>
<dbReference type="InterPro" id="IPR036322">
    <property type="entry name" value="WD40_repeat_dom_sf"/>
</dbReference>
<dbReference type="GO" id="GO:1904263">
    <property type="term" value="P:positive regulation of TORC1 signaling"/>
    <property type="evidence" value="ECO:0007669"/>
    <property type="project" value="TreeGrafter"/>
</dbReference>
<evidence type="ECO:0000256" key="6">
    <source>
        <dbReference type="PROSITE-ProRule" id="PRU00221"/>
    </source>
</evidence>
<sequence length="1449" mass="153285">MADSEFRSASHPPPTSAPAVQAQGQGRPHRTSSAFSRLANLALSSSSGSASSSSPASASVPSSSAGPSRNALDVLENIANADQGRLRPSSIETALSGAGGNAGPPRADRRRAGSANARSWYARDSSESRSRDRSLNRGGEQIPAMSVLGGPGGLEGRGGVDSPGNMYRHEVLPPNASYSAFSSFSSNPNDSHFFPPGASGFSFEASPASGSIWDGSFRSSATGSPSLFEDQRAPSISVRQATTEMSPLNPRTVSSDGSGPSSGSQGGPHPVQLWDLPQAASSRVYGPSAVRTSSPVGGGRKPKEASRRLRFTVATPARDKSLVGLAKPPRGSAEHEGRVAVAGKACLKLLSVPHGASSRSASTTTPSTAVPTPSSSYRASSIAYRRSRSRGSPAPGSIRDGSVGRIDEEKEDEQRESVSEVMDVRVGSRLGPAYLFSDVRWGYGATSNKLATSFTNGAVVLWDLAKEGGSRLEQLKYEHDRAINRVVFGGQTGNWLMSGGQDGQMKLWDIREARPANMVLKASSPIRHLSFSPSASQPFTLLAACASGTLIRYDVRYISKQNGGATDRVAGHIGACLAMDWRDGFSCERNPAGAPGSSGETAGGGREGGWVVTGGVDRTIKIWDFSLSTLSTKPVRTLYTSQPVSAVAWHPTRATELVSCPMPSLGLAGAGGEGSASSLSDEPPTTPVAAGDASAAAAAFVKGEPVGRARFIDGNAWKNEIEVWDVRRPYFPKVAIKTEEATAALLWNDDETVWSASKSSATFSQHDVAADSYSLLDSIDRPAAAWNVEGDLAFIDDGRKLNDIPFERPSRAMPPVDAAPFRPDAFVNTVANLDPDFSPETFVYLANNLRITGKLGDICAHNAQVSHLVGRADASQVWMTVRAWFDEDEQFFPPDSPPPTPSPLANDQRRSSYVALSSAHWPTSPHSVTTADHNGPRAASTQRSARPSFSSVFGSRSSSADATPRLTSNSSSSGRAEISNNPNGSALTVFTEEATASENDDPSDDHSEDYPELNTTSSDSEHELVAHARKGNLLNPTRLAASLGALREKGKHSLSLSRSSTIDSQAVDDDDESAVRPSRPASRSRRNSSSSSSGSDLDDDDARAANDTTRRSRSARIASMHASLIATRSRRPSSGAGARQSNERRPLRSRESTLGRSGSRQRSTDGVDMARRGSLPLATRVGRIGSADGSAGSVQHQREAPDERTGFSARDLQREAGKRHAADAREIVKKQLQTTLLEYADRGDAQLCATVCCVLRDTDIDFDPLWTARVTKTYIDLLRRLRLHVPAAQINKYCAVESLQALTQNTVVLHVACGSCGKAVDQPPFGFCSRCSAQVTKCCICHLAVRSLYVLCAACGHGAHASCLESLAQSISTGLTSSLPQTPLDSSHPSTPGIATPLRSWLWGDEGSDGTSPLAGDEPATFARNLRDLVSSCPAACGCRSCSLMAEVY</sequence>
<keyword evidence="5" id="KW-0862">Zinc</keyword>